<dbReference type="AlphaFoldDB" id="X1AMD8"/>
<reference evidence="4" key="1">
    <citation type="journal article" date="2014" name="Front. Microbiol.">
        <title>High frequency of phylogenetically diverse reductive dehalogenase-homologous genes in deep subseafloor sedimentary metagenomes.</title>
        <authorList>
            <person name="Kawai M."/>
            <person name="Futagami T."/>
            <person name="Toyoda A."/>
            <person name="Takaki Y."/>
            <person name="Nishi S."/>
            <person name="Hori S."/>
            <person name="Arai W."/>
            <person name="Tsubouchi T."/>
            <person name="Morono Y."/>
            <person name="Uchiyama I."/>
            <person name="Ito T."/>
            <person name="Fujiyama A."/>
            <person name="Inagaki F."/>
            <person name="Takami H."/>
        </authorList>
    </citation>
    <scope>NUCLEOTIDE SEQUENCE</scope>
    <source>
        <strain evidence="4">Expedition CK06-06</strain>
    </source>
</reference>
<evidence type="ECO:0000256" key="2">
    <source>
        <dbReference type="ARBA" id="ARBA00022898"/>
    </source>
</evidence>
<evidence type="ECO:0000256" key="1">
    <source>
        <dbReference type="ARBA" id="ARBA00001933"/>
    </source>
</evidence>
<feature type="domain" description="Serine hydroxymethyltransferase-like" evidence="3">
    <location>
        <begin position="2"/>
        <end position="85"/>
    </location>
</feature>
<dbReference type="InterPro" id="IPR015422">
    <property type="entry name" value="PyrdxlP-dep_Trfase_small"/>
</dbReference>
<dbReference type="EMBL" id="BART01010000">
    <property type="protein sequence ID" value="GAG83769.1"/>
    <property type="molecule type" value="Genomic_DNA"/>
</dbReference>
<comment type="cofactor">
    <cofactor evidence="1">
        <name>pyridoxal 5'-phosphate</name>
        <dbReference type="ChEBI" id="CHEBI:597326"/>
    </cofactor>
</comment>
<accession>X1AMD8</accession>
<dbReference type="InterPro" id="IPR039429">
    <property type="entry name" value="SHMT-like_dom"/>
</dbReference>
<dbReference type="GO" id="GO:0004372">
    <property type="term" value="F:glycine hydroxymethyltransferase activity"/>
    <property type="evidence" value="ECO:0007669"/>
    <property type="project" value="TreeGrafter"/>
</dbReference>
<dbReference type="InterPro" id="IPR049943">
    <property type="entry name" value="Ser_HO-MeTrfase-like"/>
</dbReference>
<dbReference type="PANTHER" id="PTHR11680:SF35">
    <property type="entry name" value="SERINE HYDROXYMETHYLTRANSFERASE 1"/>
    <property type="match status" value="1"/>
</dbReference>
<dbReference type="GO" id="GO:0005829">
    <property type="term" value="C:cytosol"/>
    <property type="evidence" value="ECO:0007669"/>
    <property type="project" value="TreeGrafter"/>
</dbReference>
<dbReference type="SUPFAM" id="SSF53383">
    <property type="entry name" value="PLP-dependent transferases"/>
    <property type="match status" value="1"/>
</dbReference>
<protein>
    <recommendedName>
        <fullName evidence="3">Serine hydroxymethyltransferase-like domain-containing protein</fullName>
    </recommendedName>
</protein>
<dbReference type="Gene3D" id="3.90.1150.10">
    <property type="entry name" value="Aspartate Aminotransferase, domain 1"/>
    <property type="match status" value="1"/>
</dbReference>
<evidence type="ECO:0000259" key="3">
    <source>
        <dbReference type="Pfam" id="PF00464"/>
    </source>
</evidence>
<sequence length="119" mass="12855">LQRLGLRLISGGTDNHLLLVDLTETGITGKEAEEALERTGIVVNRNPIPFDSRPPRVTSGIRLGTPAVTTRGFGGEEMKHIASLIVKVITNIGNDNIQNQVSQEVSQLCQRFPAPGIDD</sequence>
<dbReference type="Pfam" id="PF00464">
    <property type="entry name" value="SHMT"/>
    <property type="match status" value="1"/>
</dbReference>
<dbReference type="GO" id="GO:0030170">
    <property type="term" value="F:pyridoxal phosphate binding"/>
    <property type="evidence" value="ECO:0007669"/>
    <property type="project" value="TreeGrafter"/>
</dbReference>
<organism evidence="4">
    <name type="scientific">marine sediment metagenome</name>
    <dbReference type="NCBI Taxonomy" id="412755"/>
    <lineage>
        <taxon>unclassified sequences</taxon>
        <taxon>metagenomes</taxon>
        <taxon>ecological metagenomes</taxon>
    </lineage>
</organism>
<dbReference type="GO" id="GO:0019264">
    <property type="term" value="P:glycine biosynthetic process from serine"/>
    <property type="evidence" value="ECO:0007669"/>
    <property type="project" value="TreeGrafter"/>
</dbReference>
<gene>
    <name evidence="4" type="ORF">S01H4_21951</name>
</gene>
<dbReference type="InterPro" id="IPR015424">
    <property type="entry name" value="PyrdxlP-dep_Trfase"/>
</dbReference>
<keyword evidence="2" id="KW-0663">Pyridoxal phosphate</keyword>
<dbReference type="GO" id="GO:0046653">
    <property type="term" value="P:tetrahydrofolate metabolic process"/>
    <property type="evidence" value="ECO:0007669"/>
    <property type="project" value="TreeGrafter"/>
</dbReference>
<dbReference type="PANTHER" id="PTHR11680">
    <property type="entry name" value="SERINE HYDROXYMETHYLTRANSFERASE"/>
    <property type="match status" value="1"/>
</dbReference>
<name>X1AMD8_9ZZZZ</name>
<evidence type="ECO:0000313" key="4">
    <source>
        <dbReference type="EMBL" id="GAG83769.1"/>
    </source>
</evidence>
<proteinExistence type="predicted"/>
<comment type="caution">
    <text evidence="4">The sequence shown here is derived from an EMBL/GenBank/DDBJ whole genome shotgun (WGS) entry which is preliminary data.</text>
</comment>
<feature type="non-terminal residue" evidence="4">
    <location>
        <position position="1"/>
    </location>
</feature>